<dbReference type="InterPro" id="IPR011701">
    <property type="entry name" value="MFS"/>
</dbReference>
<comment type="caution">
    <text evidence="6">The sequence shown here is derived from an EMBL/GenBank/DDBJ whole genome shotgun (WGS) entry which is preliminary data.</text>
</comment>
<dbReference type="Pfam" id="PF07690">
    <property type="entry name" value="MFS_1"/>
    <property type="match status" value="1"/>
</dbReference>
<dbReference type="OrthoDB" id="9812574at2"/>
<keyword evidence="7" id="KW-1185">Reference proteome</keyword>
<accession>A0A502GUR2</accession>
<dbReference type="SUPFAM" id="SSF103473">
    <property type="entry name" value="MFS general substrate transporter"/>
    <property type="match status" value="1"/>
</dbReference>
<feature type="transmembrane region" description="Helical" evidence="4">
    <location>
        <begin position="44"/>
        <end position="62"/>
    </location>
</feature>
<dbReference type="InterPro" id="IPR020846">
    <property type="entry name" value="MFS_dom"/>
</dbReference>
<sequence length="415" mass="43595">MSEDTRSLKGLDWISLLMADVKDGVGVYLSVFLLTVRHWSPDKIGLVIAGPSIIGVLVQGPAGAFIDRTRHKRLLLIVASLIIAVCCLAVVLNSNFYPVLLSQLAVGFTQSVYAPCVAAITLGIVGQAALSQRIGRNESFNHLGNMVAAIIAGLLGRYVSYEAIFYFSIVQCLLLVVAVLVVRERDIDHDLARGAAVDAGQPVGVASMKALLDNRNILVFTVAIALFHFANAPLLPLLGQKMGLADQKNSSLYLSAAIIVAQGVMVFVAKYAGKASENGRKKVLLAAFVLLPVRALLFAFVDNPFALTAIQLLDGIGAGLLGVVTILMIADLSNGTGRFNLLQGVVYAAIGLAAALSSIGAGYVVEHFGYAVGFGTLAAAGALATAFYWLLVPETKDIELAELVGPQAVLGPHGS</sequence>
<dbReference type="GO" id="GO:0022857">
    <property type="term" value="F:transmembrane transporter activity"/>
    <property type="evidence" value="ECO:0007669"/>
    <property type="project" value="InterPro"/>
</dbReference>
<keyword evidence="1 4" id="KW-0812">Transmembrane</keyword>
<feature type="transmembrane region" description="Helical" evidence="4">
    <location>
        <begin position="142"/>
        <end position="159"/>
    </location>
</feature>
<evidence type="ECO:0000313" key="7">
    <source>
        <dbReference type="Proteomes" id="UP000317646"/>
    </source>
</evidence>
<feature type="transmembrane region" description="Helical" evidence="4">
    <location>
        <begin position="165"/>
        <end position="183"/>
    </location>
</feature>
<protein>
    <submittedName>
        <fullName evidence="6">MFS transporter</fullName>
    </submittedName>
</protein>
<dbReference type="InterPro" id="IPR036259">
    <property type="entry name" value="MFS_trans_sf"/>
</dbReference>
<feature type="transmembrane region" description="Helical" evidence="4">
    <location>
        <begin position="341"/>
        <end position="364"/>
    </location>
</feature>
<reference evidence="6 7" key="1">
    <citation type="journal article" date="2019" name="Environ. Microbiol.">
        <title>Species interactions and distinct microbial communities in high Arctic permafrost affected cryosols are associated with the CH4 and CO2 gas fluxes.</title>
        <authorList>
            <person name="Altshuler I."/>
            <person name="Hamel J."/>
            <person name="Turney S."/>
            <person name="Magnuson E."/>
            <person name="Levesque R."/>
            <person name="Greer C."/>
            <person name="Whyte L.G."/>
        </authorList>
    </citation>
    <scope>NUCLEOTIDE SEQUENCE [LARGE SCALE GENOMIC DNA]</scope>
    <source>
        <strain evidence="6 7">S9.2P</strain>
    </source>
</reference>
<name>A0A502GUR2_9BACT</name>
<proteinExistence type="predicted"/>
<gene>
    <name evidence="6" type="ORF">EAH73_12980</name>
</gene>
<evidence type="ECO:0000256" key="2">
    <source>
        <dbReference type="ARBA" id="ARBA00022989"/>
    </source>
</evidence>
<keyword evidence="3 4" id="KW-0472">Membrane</keyword>
<feature type="transmembrane region" description="Helical" evidence="4">
    <location>
        <begin position="370"/>
        <end position="391"/>
    </location>
</feature>
<dbReference type="PROSITE" id="PS50850">
    <property type="entry name" value="MFS"/>
    <property type="match status" value="1"/>
</dbReference>
<feature type="transmembrane region" description="Helical" evidence="4">
    <location>
        <begin position="251"/>
        <end position="271"/>
    </location>
</feature>
<feature type="transmembrane region" description="Helical" evidence="4">
    <location>
        <begin position="307"/>
        <end position="329"/>
    </location>
</feature>
<evidence type="ECO:0000256" key="3">
    <source>
        <dbReference type="ARBA" id="ARBA00023136"/>
    </source>
</evidence>
<feature type="transmembrane region" description="Helical" evidence="4">
    <location>
        <begin position="283"/>
        <end position="301"/>
    </location>
</feature>
<evidence type="ECO:0000256" key="1">
    <source>
        <dbReference type="ARBA" id="ARBA00022692"/>
    </source>
</evidence>
<organism evidence="6 7">
    <name type="scientific">Hymenobacter nivis</name>
    <dbReference type="NCBI Taxonomy" id="1850093"/>
    <lineage>
        <taxon>Bacteria</taxon>
        <taxon>Pseudomonadati</taxon>
        <taxon>Bacteroidota</taxon>
        <taxon>Cytophagia</taxon>
        <taxon>Cytophagales</taxon>
        <taxon>Hymenobacteraceae</taxon>
        <taxon>Hymenobacter</taxon>
    </lineage>
</organism>
<evidence type="ECO:0000313" key="6">
    <source>
        <dbReference type="EMBL" id="TPG65385.1"/>
    </source>
</evidence>
<dbReference type="RefSeq" id="WP_140467207.1">
    <property type="nucleotide sequence ID" value="NZ_RCYZ01000005.1"/>
</dbReference>
<feature type="transmembrane region" description="Helical" evidence="4">
    <location>
        <begin position="112"/>
        <end position="130"/>
    </location>
</feature>
<evidence type="ECO:0000256" key="4">
    <source>
        <dbReference type="SAM" id="Phobius"/>
    </source>
</evidence>
<feature type="domain" description="Major facilitator superfamily (MFS) profile" evidence="5">
    <location>
        <begin position="1"/>
        <end position="396"/>
    </location>
</feature>
<evidence type="ECO:0000259" key="5">
    <source>
        <dbReference type="PROSITE" id="PS50850"/>
    </source>
</evidence>
<dbReference type="Proteomes" id="UP000317646">
    <property type="component" value="Unassembled WGS sequence"/>
</dbReference>
<feature type="transmembrane region" description="Helical" evidence="4">
    <location>
        <begin position="217"/>
        <end position="239"/>
    </location>
</feature>
<keyword evidence="2 4" id="KW-1133">Transmembrane helix</keyword>
<dbReference type="EMBL" id="RCYZ01000005">
    <property type="protein sequence ID" value="TPG65385.1"/>
    <property type="molecule type" value="Genomic_DNA"/>
</dbReference>
<dbReference type="PANTHER" id="PTHR23539:SF1">
    <property type="entry name" value="MAJOR FACILITATOR SUPERFAMILY (MFS) PROFILE DOMAIN-CONTAINING PROTEIN"/>
    <property type="match status" value="1"/>
</dbReference>
<feature type="transmembrane region" description="Helical" evidence="4">
    <location>
        <begin position="74"/>
        <end position="92"/>
    </location>
</feature>
<dbReference type="PANTHER" id="PTHR23539">
    <property type="entry name" value="MFS TRANSPORTER"/>
    <property type="match status" value="1"/>
</dbReference>
<dbReference type="Gene3D" id="1.20.1250.20">
    <property type="entry name" value="MFS general substrate transporter like domains"/>
    <property type="match status" value="2"/>
</dbReference>
<dbReference type="AlphaFoldDB" id="A0A502GUR2"/>